<proteinExistence type="predicted"/>
<feature type="compositionally biased region" description="Pro residues" evidence="1">
    <location>
        <begin position="331"/>
        <end position="340"/>
    </location>
</feature>
<gene>
    <name evidence="2" type="primary">SINHCAF</name>
</gene>
<feature type="region of interest" description="Disordered" evidence="1">
    <location>
        <begin position="231"/>
        <end position="271"/>
    </location>
</feature>
<feature type="compositionally biased region" description="Basic and acidic residues" evidence="1">
    <location>
        <begin position="231"/>
        <end position="240"/>
    </location>
</feature>
<feature type="compositionally biased region" description="Polar residues" evidence="1">
    <location>
        <begin position="255"/>
        <end position="271"/>
    </location>
</feature>
<feature type="compositionally biased region" description="Low complexity" evidence="1">
    <location>
        <begin position="243"/>
        <end position="254"/>
    </location>
</feature>
<evidence type="ECO:0000313" key="3">
    <source>
        <dbReference type="Proteomes" id="UP000002281"/>
    </source>
</evidence>
<dbReference type="AlphaFoldDB" id="A0A9L0TT67"/>
<sequence length="340" mass="38126">MWAPRSGISRASVCGLRWPVGAKLTRGWRQRRCLRGRSETTPQSTAFCAEHDRPRAWGCDPAARRRAVWASGSGAAVRCGRCRGGRPAGQCDLPMMASCQFKKQSESRQLSADYCPEEKMFGFHKPKMYRSIEGCCICRAKSSSSRFTDSKRYEKDFQSCFGLHETRSGDICNACVLLVKRWKKLPAGSKKNWNHVVDARAGPSLKTTLKPKKVKTLSGNRIKSNQISKLQKEFKRHNSDAHSTTSSASPAQSPCYSNQSDDGSDTEMASGSNRTPVFSFLDLTYWKRQKICCGIIYKGRFGEVLIDTHLFKPCCSNKKAAAEKPEEQRPEPLPLPPQEW</sequence>
<evidence type="ECO:0000256" key="1">
    <source>
        <dbReference type="SAM" id="MobiDB-lite"/>
    </source>
</evidence>
<keyword evidence="3" id="KW-1185">Reference proteome</keyword>
<dbReference type="PANTHER" id="PTHR13422:SF12">
    <property type="entry name" value="SIN3-HDAC COMPLEX-ASSOCIATED FACTOR"/>
    <property type="match status" value="1"/>
</dbReference>
<reference evidence="2 3" key="1">
    <citation type="journal article" date="2009" name="Science">
        <title>Genome sequence, comparative analysis, and population genetics of the domestic horse.</title>
        <authorList>
            <consortium name="Broad Institute Genome Sequencing Platform"/>
            <consortium name="Broad Institute Whole Genome Assembly Team"/>
            <person name="Wade C.M."/>
            <person name="Giulotto E."/>
            <person name="Sigurdsson S."/>
            <person name="Zoli M."/>
            <person name="Gnerre S."/>
            <person name="Imsland F."/>
            <person name="Lear T.L."/>
            <person name="Adelson D.L."/>
            <person name="Bailey E."/>
            <person name="Bellone R.R."/>
            <person name="Bloecker H."/>
            <person name="Distl O."/>
            <person name="Edgar R.C."/>
            <person name="Garber M."/>
            <person name="Leeb T."/>
            <person name="Mauceli E."/>
            <person name="MacLeod J.N."/>
            <person name="Penedo M.C.T."/>
            <person name="Raison J.M."/>
            <person name="Sharpe T."/>
            <person name="Vogel J."/>
            <person name="Andersson L."/>
            <person name="Antczak D.F."/>
            <person name="Biagi T."/>
            <person name="Binns M.M."/>
            <person name="Chowdhary B.P."/>
            <person name="Coleman S.J."/>
            <person name="Della Valle G."/>
            <person name="Fryc S."/>
            <person name="Guerin G."/>
            <person name="Hasegawa T."/>
            <person name="Hill E.W."/>
            <person name="Jurka J."/>
            <person name="Kiialainen A."/>
            <person name="Lindgren G."/>
            <person name="Liu J."/>
            <person name="Magnani E."/>
            <person name="Mickelson J.R."/>
            <person name="Murray J."/>
            <person name="Nergadze S.G."/>
            <person name="Onofrio R."/>
            <person name="Pedroni S."/>
            <person name="Piras M.F."/>
            <person name="Raudsepp T."/>
            <person name="Rocchi M."/>
            <person name="Roeed K.H."/>
            <person name="Ryder O.A."/>
            <person name="Searle S."/>
            <person name="Skow L."/>
            <person name="Swinburne J.E."/>
            <person name="Syvaenen A.C."/>
            <person name="Tozaki T."/>
            <person name="Valberg S.J."/>
            <person name="Vaudin M."/>
            <person name="White J.R."/>
            <person name="Zody M.C."/>
            <person name="Lander E.S."/>
            <person name="Lindblad-Toh K."/>
        </authorList>
    </citation>
    <scope>NUCLEOTIDE SEQUENCE [LARGE SCALE GENOMIC DNA]</scope>
    <source>
        <strain evidence="2 3">Thoroughbred</strain>
    </source>
</reference>
<dbReference type="PANTHER" id="PTHR13422">
    <property type="entry name" value="SIN3-HDAC COMPLEX-ASSOCIATED FACTOR"/>
    <property type="match status" value="1"/>
</dbReference>
<dbReference type="Proteomes" id="UP000002281">
    <property type="component" value="Chromosome 6"/>
</dbReference>
<accession>A0A9L0TT67</accession>
<evidence type="ECO:0000313" key="2">
    <source>
        <dbReference type="Ensembl" id="ENSECAP00000090387.1"/>
    </source>
</evidence>
<feature type="region of interest" description="Disordered" evidence="1">
    <location>
        <begin position="319"/>
        <end position="340"/>
    </location>
</feature>
<dbReference type="InterPro" id="IPR026065">
    <property type="entry name" value="FAM60A"/>
</dbReference>
<dbReference type="Pfam" id="PF15396">
    <property type="entry name" value="FAM60A"/>
    <property type="match status" value="1"/>
</dbReference>
<feature type="compositionally biased region" description="Basic and acidic residues" evidence="1">
    <location>
        <begin position="320"/>
        <end position="330"/>
    </location>
</feature>
<reference evidence="2" key="2">
    <citation type="submission" date="2025-08" db="UniProtKB">
        <authorList>
            <consortium name="Ensembl"/>
        </authorList>
    </citation>
    <scope>IDENTIFICATION</scope>
    <source>
        <strain evidence="2">Thoroughbred</strain>
    </source>
</reference>
<dbReference type="GeneTree" id="ENSGT00390000006485"/>
<protein>
    <submittedName>
        <fullName evidence="2">SIN3-HDAC complex associated factor</fullName>
    </submittedName>
</protein>
<dbReference type="Ensembl" id="ENSECAT00000130451.1">
    <property type="protein sequence ID" value="ENSECAP00000090387.1"/>
    <property type="gene ID" value="ENSECAG00000009655.4"/>
</dbReference>
<organism evidence="2 3">
    <name type="scientific">Equus caballus</name>
    <name type="common">Horse</name>
    <dbReference type="NCBI Taxonomy" id="9796"/>
    <lineage>
        <taxon>Eukaryota</taxon>
        <taxon>Metazoa</taxon>
        <taxon>Chordata</taxon>
        <taxon>Craniata</taxon>
        <taxon>Vertebrata</taxon>
        <taxon>Euteleostomi</taxon>
        <taxon>Mammalia</taxon>
        <taxon>Eutheria</taxon>
        <taxon>Laurasiatheria</taxon>
        <taxon>Perissodactyla</taxon>
        <taxon>Equidae</taxon>
        <taxon>Equus</taxon>
    </lineage>
</organism>
<name>A0A9L0TT67_HORSE</name>
<reference evidence="2" key="3">
    <citation type="submission" date="2025-09" db="UniProtKB">
        <authorList>
            <consortium name="Ensembl"/>
        </authorList>
    </citation>
    <scope>IDENTIFICATION</scope>
    <source>
        <strain evidence="2">Thoroughbred</strain>
    </source>
</reference>